<reference evidence="3" key="1">
    <citation type="submission" date="2017-04" db="EMBL/GenBank/DDBJ databases">
        <authorList>
            <person name="Varghese N."/>
            <person name="Submissions S."/>
        </authorList>
    </citation>
    <scope>NUCLEOTIDE SEQUENCE [LARGE SCALE GENOMIC DNA]</scope>
    <source>
        <strain evidence="3">USBA 82</strain>
    </source>
</reference>
<dbReference type="AlphaFoldDB" id="A0A1X7I6M7"/>
<dbReference type="PANTHER" id="PTHR37307:SF1">
    <property type="entry name" value="CELL DIVISION PROTEIN WHIA-RELATED"/>
    <property type="match status" value="1"/>
</dbReference>
<dbReference type="NCBIfam" id="TIGR00647">
    <property type="entry name" value="DNA_bind_WhiA"/>
    <property type="match status" value="1"/>
</dbReference>
<dbReference type="GO" id="GO:0043937">
    <property type="term" value="P:regulation of sporulation"/>
    <property type="evidence" value="ECO:0007669"/>
    <property type="project" value="InterPro"/>
</dbReference>
<dbReference type="InterPro" id="IPR023054">
    <property type="entry name" value="Sporulation_regulator_WhiA_C"/>
</dbReference>
<proteinExistence type="predicted"/>
<accession>A0A1X7I6M7</accession>
<gene>
    <name evidence="2" type="ORF">SAMN06275492_101154</name>
</gene>
<dbReference type="STRING" id="561720.SAMN06275492_101154"/>
<feature type="domain" description="Sporulation regulator WhiA C-terminal" evidence="1">
    <location>
        <begin position="36"/>
        <end position="119"/>
    </location>
</feature>
<evidence type="ECO:0000259" key="1">
    <source>
        <dbReference type="Pfam" id="PF02650"/>
    </source>
</evidence>
<organism evidence="2 3">
    <name type="scientific">Dethiosulfovibrio salsuginis</name>
    <dbReference type="NCBI Taxonomy" id="561720"/>
    <lineage>
        <taxon>Bacteria</taxon>
        <taxon>Thermotogati</taxon>
        <taxon>Synergistota</taxon>
        <taxon>Synergistia</taxon>
        <taxon>Synergistales</taxon>
        <taxon>Dethiosulfovibrionaceae</taxon>
        <taxon>Dethiosulfovibrio</taxon>
    </lineage>
</organism>
<name>A0A1X7I6M7_9BACT</name>
<evidence type="ECO:0000313" key="2">
    <source>
        <dbReference type="EMBL" id="SMG09948.1"/>
    </source>
</evidence>
<protein>
    <recommendedName>
        <fullName evidence="1">Sporulation regulator WhiA C-terminal domain-containing protein</fullName>
    </recommendedName>
</protein>
<sequence>MRDQSQIVDLFNGMGLSEVALRLEERAIVRSIRDQANRVVNCDASNIRKSVHAARRQLKVAAFLMEKGCIDELSSELMELISLRLANPSVSLKELGCNLAVPVTKSTVTYRWKKLTAIAESQGFSLE</sequence>
<dbReference type="Pfam" id="PF02650">
    <property type="entry name" value="HTH_WhiA"/>
    <property type="match status" value="1"/>
</dbReference>
<evidence type="ECO:0000313" key="3">
    <source>
        <dbReference type="Proteomes" id="UP000193355"/>
    </source>
</evidence>
<keyword evidence="3" id="KW-1185">Reference proteome</keyword>
<dbReference type="InterPro" id="IPR003802">
    <property type="entry name" value="Sporulation_regulator_WhiA"/>
</dbReference>
<dbReference type="Proteomes" id="UP000193355">
    <property type="component" value="Unassembled WGS sequence"/>
</dbReference>
<dbReference type="EMBL" id="FXBB01000001">
    <property type="protein sequence ID" value="SMG09948.1"/>
    <property type="molecule type" value="Genomic_DNA"/>
</dbReference>
<dbReference type="PANTHER" id="PTHR37307">
    <property type="entry name" value="CELL DIVISION PROTEIN WHIA-RELATED"/>
    <property type="match status" value="1"/>
</dbReference>